<sequence length="150" mass="15313">MRARAIHLSKILFCSAAVSLAMGGCGAMQKLGLGGSKPVSAELTGAQEVPPVSTRATGQSTITVASDRTVSGSVIVADIPATAAHIHQGASGANGPIIIPLVKTADRTFSVPANTRLTDAQYSAFKEGNLYVNVHSAAHPGGEIRVQLKP</sequence>
<dbReference type="AlphaFoldDB" id="A0A239LWF1"/>
<dbReference type="PROSITE" id="PS50933">
    <property type="entry name" value="CHRD"/>
    <property type="match status" value="1"/>
</dbReference>
<evidence type="ECO:0000256" key="1">
    <source>
        <dbReference type="SAM" id="SignalP"/>
    </source>
</evidence>
<evidence type="ECO:0000313" key="3">
    <source>
        <dbReference type="EMBL" id="SNT34987.1"/>
    </source>
</evidence>
<dbReference type="PROSITE" id="PS51257">
    <property type="entry name" value="PROKAR_LIPOPROTEIN"/>
    <property type="match status" value="1"/>
</dbReference>
<keyword evidence="4" id="KW-1185">Reference proteome</keyword>
<proteinExistence type="predicted"/>
<dbReference type="Pfam" id="PF07452">
    <property type="entry name" value="CHRD"/>
    <property type="match status" value="1"/>
</dbReference>
<evidence type="ECO:0000259" key="2">
    <source>
        <dbReference type="PROSITE" id="PS50933"/>
    </source>
</evidence>
<accession>A0A239LWF1</accession>
<gene>
    <name evidence="3" type="ORF">SAMN06265795_12742</name>
</gene>
<dbReference type="RefSeq" id="WP_089401686.1">
    <property type="nucleotide sequence ID" value="NZ_FZOT01000027.1"/>
</dbReference>
<feature type="signal peptide" evidence="1">
    <location>
        <begin position="1"/>
        <end position="23"/>
    </location>
</feature>
<name>A0A239LWF1_9BURK</name>
<dbReference type="InterPro" id="IPR010895">
    <property type="entry name" value="CHRD"/>
</dbReference>
<feature type="domain" description="CHRD" evidence="2">
    <location>
        <begin position="35"/>
        <end position="150"/>
    </location>
</feature>
<evidence type="ECO:0000313" key="4">
    <source>
        <dbReference type="Proteomes" id="UP000198284"/>
    </source>
</evidence>
<dbReference type="SMART" id="SM00754">
    <property type="entry name" value="CHRD"/>
    <property type="match status" value="1"/>
</dbReference>
<dbReference type="EMBL" id="FZOT01000027">
    <property type="protein sequence ID" value="SNT34987.1"/>
    <property type="molecule type" value="Genomic_DNA"/>
</dbReference>
<organism evidence="3 4">
    <name type="scientific">Noviherbaspirillum humi</name>
    <dbReference type="NCBI Taxonomy" id="1688639"/>
    <lineage>
        <taxon>Bacteria</taxon>
        <taxon>Pseudomonadati</taxon>
        <taxon>Pseudomonadota</taxon>
        <taxon>Betaproteobacteria</taxon>
        <taxon>Burkholderiales</taxon>
        <taxon>Oxalobacteraceae</taxon>
        <taxon>Noviherbaspirillum</taxon>
    </lineage>
</organism>
<dbReference type="Proteomes" id="UP000198284">
    <property type="component" value="Unassembled WGS sequence"/>
</dbReference>
<feature type="chain" id="PRO_5012760312" evidence="1">
    <location>
        <begin position="24"/>
        <end position="150"/>
    </location>
</feature>
<keyword evidence="1" id="KW-0732">Signal</keyword>
<dbReference type="OrthoDB" id="571052at2"/>
<reference evidence="3 4" key="1">
    <citation type="submission" date="2017-06" db="EMBL/GenBank/DDBJ databases">
        <authorList>
            <person name="Kim H.J."/>
            <person name="Triplett B.A."/>
        </authorList>
    </citation>
    <scope>NUCLEOTIDE SEQUENCE [LARGE SCALE GENOMIC DNA]</scope>
    <source>
        <strain evidence="3 4">U15</strain>
    </source>
</reference>
<protein>
    <submittedName>
        <fullName evidence="3">CHRD domain-containing protein</fullName>
    </submittedName>
</protein>